<dbReference type="GO" id="GO:0032259">
    <property type="term" value="P:methylation"/>
    <property type="evidence" value="ECO:0007669"/>
    <property type="project" value="UniProtKB-KW"/>
</dbReference>
<dbReference type="InterPro" id="IPR029063">
    <property type="entry name" value="SAM-dependent_MTases_sf"/>
</dbReference>
<dbReference type="RefSeq" id="WP_203413381.1">
    <property type="nucleotide sequence ID" value="NZ_CP060244.1"/>
</dbReference>
<evidence type="ECO:0000313" key="9">
    <source>
        <dbReference type="Proteomes" id="UP000516349"/>
    </source>
</evidence>
<dbReference type="REBASE" id="443649">
    <property type="entry name" value="M.AbaG55GPORF19950P"/>
</dbReference>
<name>A0A7H1NTU0_9PROT</name>
<dbReference type="InterPro" id="IPR001525">
    <property type="entry name" value="C5_MeTfrase"/>
</dbReference>
<dbReference type="PANTHER" id="PTHR46098">
    <property type="entry name" value="TRNA (CYTOSINE(38)-C(5))-METHYLTRANSFERASE"/>
    <property type="match status" value="1"/>
</dbReference>
<dbReference type="EMBL" id="CP060244">
    <property type="protein sequence ID" value="QNT79200.1"/>
    <property type="molecule type" value="Genomic_DNA"/>
</dbReference>
<evidence type="ECO:0000256" key="2">
    <source>
        <dbReference type="ARBA" id="ARBA00022603"/>
    </source>
</evidence>
<organism evidence="8 9">
    <name type="scientific">Entomobacter blattae</name>
    <dbReference type="NCBI Taxonomy" id="2762277"/>
    <lineage>
        <taxon>Bacteria</taxon>
        <taxon>Pseudomonadati</taxon>
        <taxon>Pseudomonadota</taxon>
        <taxon>Alphaproteobacteria</taxon>
        <taxon>Acetobacterales</taxon>
        <taxon>Acetobacteraceae</taxon>
        <taxon>Entomobacter</taxon>
    </lineage>
</organism>
<proteinExistence type="predicted"/>
<gene>
    <name evidence="8" type="ORF">JGUZn3_19950</name>
</gene>
<keyword evidence="2 8" id="KW-0489">Methyltransferase</keyword>
<dbReference type="KEGG" id="ebla:JGUZn3_19950"/>
<evidence type="ECO:0000313" key="8">
    <source>
        <dbReference type="EMBL" id="QNT79200.1"/>
    </source>
</evidence>
<keyword evidence="3" id="KW-0808">Transferase</keyword>
<dbReference type="GO" id="GO:0009307">
    <property type="term" value="P:DNA restriction-modification system"/>
    <property type="evidence" value="ECO:0007669"/>
    <property type="project" value="UniProtKB-KW"/>
</dbReference>
<keyword evidence="5" id="KW-0680">Restriction system</keyword>
<evidence type="ECO:0000256" key="4">
    <source>
        <dbReference type="ARBA" id="ARBA00022691"/>
    </source>
</evidence>
<comment type="catalytic activity">
    <reaction evidence="6">
        <text>a 2'-deoxycytidine in DNA + S-adenosyl-L-methionine = a 5-methyl-2'-deoxycytidine in DNA + S-adenosyl-L-homocysteine + H(+)</text>
        <dbReference type="Rhea" id="RHEA:13681"/>
        <dbReference type="Rhea" id="RHEA-COMP:11369"/>
        <dbReference type="Rhea" id="RHEA-COMP:11370"/>
        <dbReference type="ChEBI" id="CHEBI:15378"/>
        <dbReference type="ChEBI" id="CHEBI:57856"/>
        <dbReference type="ChEBI" id="CHEBI:59789"/>
        <dbReference type="ChEBI" id="CHEBI:85452"/>
        <dbReference type="ChEBI" id="CHEBI:85454"/>
        <dbReference type="EC" id="2.1.1.37"/>
    </reaction>
</comment>
<dbReference type="Proteomes" id="UP000516349">
    <property type="component" value="Chromosome"/>
</dbReference>
<dbReference type="Gene3D" id="3.40.50.150">
    <property type="entry name" value="Vaccinia Virus protein VP39"/>
    <property type="match status" value="1"/>
</dbReference>
<accession>A0A7H1NTU0</accession>
<keyword evidence="9" id="KW-1185">Reference proteome</keyword>
<evidence type="ECO:0000256" key="6">
    <source>
        <dbReference type="ARBA" id="ARBA00047422"/>
    </source>
</evidence>
<dbReference type="InterPro" id="IPR050750">
    <property type="entry name" value="C5-MTase"/>
</dbReference>
<dbReference type="SUPFAM" id="SSF53335">
    <property type="entry name" value="S-adenosyl-L-methionine-dependent methyltransferases"/>
    <property type="match status" value="1"/>
</dbReference>
<evidence type="ECO:0000256" key="5">
    <source>
        <dbReference type="ARBA" id="ARBA00022747"/>
    </source>
</evidence>
<dbReference type="Pfam" id="PF00145">
    <property type="entry name" value="DNA_methylase"/>
    <property type="match status" value="1"/>
</dbReference>
<sequence length="288" mass="32162">MTHFYNDIDRNANAWLAEIIKNHLLPDGDINEGSISEITPDEVSGYTQCHFFSGIGGWPYALQLAGWPEDMPIWTGSCPCQPYSVAGKKQGDNDTRHLWPDLFRLIKANRPPVVMGEQVAGKLGYAWFDGVCADLEGEGYTCRAVDIPSCAVNAPHIRNRLYWIAMANTDSQRLKECFREKPNGQEQLRTPNLDDMADSNSIGQQEGKRDMQDAGYGKVFATTYDSFWDNWVPVTSKLDGKTRRAEPTIPLLVDGLSGRVALMRGYGNAIVPPLAAQVIRAFMESLEW</sequence>
<reference evidence="8 9" key="1">
    <citation type="submission" date="2020-08" db="EMBL/GenBank/DDBJ databases">
        <title>Complete genome sequence of Entomobacter blattae G55GP.</title>
        <authorList>
            <person name="Poehlein A."/>
            <person name="Guzman J."/>
            <person name="Daniel R."/>
            <person name="Vilcinskas A."/>
        </authorList>
    </citation>
    <scope>NUCLEOTIDE SEQUENCE [LARGE SCALE GENOMIC DNA]</scope>
    <source>
        <strain evidence="8 9">G55GP</strain>
    </source>
</reference>
<dbReference type="PANTHER" id="PTHR46098:SF1">
    <property type="entry name" value="TRNA (CYTOSINE(38)-C(5))-METHYLTRANSFERASE"/>
    <property type="match status" value="1"/>
</dbReference>
<keyword evidence="4" id="KW-0949">S-adenosyl-L-methionine</keyword>
<evidence type="ECO:0000256" key="3">
    <source>
        <dbReference type="ARBA" id="ARBA00022679"/>
    </source>
</evidence>
<feature type="region of interest" description="Disordered" evidence="7">
    <location>
        <begin position="184"/>
        <end position="210"/>
    </location>
</feature>
<evidence type="ECO:0000256" key="1">
    <source>
        <dbReference type="ARBA" id="ARBA00011975"/>
    </source>
</evidence>
<dbReference type="EC" id="2.1.1.37" evidence="1"/>
<dbReference type="AlphaFoldDB" id="A0A7H1NTU0"/>
<evidence type="ECO:0000256" key="7">
    <source>
        <dbReference type="SAM" id="MobiDB-lite"/>
    </source>
</evidence>
<dbReference type="GO" id="GO:0003886">
    <property type="term" value="F:DNA (cytosine-5-)-methyltransferase activity"/>
    <property type="evidence" value="ECO:0007669"/>
    <property type="project" value="UniProtKB-EC"/>
</dbReference>
<protein>
    <recommendedName>
        <fullName evidence="1">DNA (cytosine-5-)-methyltransferase</fullName>
        <ecNumber evidence="1">2.1.1.37</ecNumber>
    </recommendedName>
</protein>